<dbReference type="SUPFAM" id="SSF116726">
    <property type="entry name" value="TrkA C-terminal domain-like"/>
    <property type="match status" value="2"/>
</dbReference>
<keyword evidence="5 8" id="KW-0812">Transmembrane</keyword>
<dbReference type="Proteomes" id="UP001319080">
    <property type="component" value="Unassembled WGS sequence"/>
</dbReference>
<feature type="transmembrane region" description="Helical" evidence="8">
    <location>
        <begin position="295"/>
        <end position="320"/>
    </location>
</feature>
<dbReference type="GO" id="GO:0016020">
    <property type="term" value="C:membrane"/>
    <property type="evidence" value="ECO:0007669"/>
    <property type="project" value="UniProtKB-SubCell"/>
</dbReference>
<evidence type="ECO:0000256" key="8">
    <source>
        <dbReference type="SAM" id="Phobius"/>
    </source>
</evidence>
<feature type="transmembrane region" description="Helical" evidence="8">
    <location>
        <begin position="150"/>
        <end position="176"/>
    </location>
</feature>
<dbReference type="Gene3D" id="1.20.1530.20">
    <property type="match status" value="1"/>
</dbReference>
<keyword evidence="3" id="KW-0813">Transport</keyword>
<comment type="similarity">
    <text evidence="2">Belongs to the monovalent cation:proton antiporter 2 (CPA2) transporter (TC 2.A.37) family.</text>
</comment>
<dbReference type="GO" id="GO:1902600">
    <property type="term" value="P:proton transmembrane transport"/>
    <property type="evidence" value="ECO:0007669"/>
    <property type="project" value="InterPro"/>
</dbReference>
<dbReference type="GO" id="GO:0006813">
    <property type="term" value="P:potassium ion transport"/>
    <property type="evidence" value="ECO:0007669"/>
    <property type="project" value="UniProtKB-KW"/>
</dbReference>
<evidence type="ECO:0000256" key="7">
    <source>
        <dbReference type="ARBA" id="ARBA00023136"/>
    </source>
</evidence>
<dbReference type="GO" id="GO:0015297">
    <property type="term" value="F:antiporter activity"/>
    <property type="evidence" value="ECO:0007669"/>
    <property type="project" value="InterPro"/>
</dbReference>
<feature type="transmembrane region" description="Helical" evidence="8">
    <location>
        <begin position="83"/>
        <end position="107"/>
    </location>
</feature>
<feature type="transmembrane region" description="Helical" evidence="8">
    <location>
        <begin position="222"/>
        <end position="250"/>
    </location>
</feature>
<dbReference type="GO" id="GO:0008324">
    <property type="term" value="F:monoatomic cation transmembrane transporter activity"/>
    <property type="evidence" value="ECO:0007669"/>
    <property type="project" value="InterPro"/>
</dbReference>
<dbReference type="PANTHER" id="PTHR42751:SF3">
    <property type="entry name" value="SODIUM_GLUTAMATE SYMPORTER"/>
    <property type="match status" value="1"/>
</dbReference>
<comment type="subcellular location">
    <subcellularLocation>
        <location evidence="1">Membrane</location>
        <topology evidence="1">Multi-pass membrane protein</topology>
    </subcellularLocation>
</comment>
<keyword evidence="11" id="KW-1185">Reference proteome</keyword>
<evidence type="ECO:0000313" key="10">
    <source>
        <dbReference type="EMBL" id="MBT1709509.1"/>
    </source>
</evidence>
<evidence type="ECO:0000256" key="6">
    <source>
        <dbReference type="ARBA" id="ARBA00022989"/>
    </source>
</evidence>
<dbReference type="InterPro" id="IPR006037">
    <property type="entry name" value="RCK_C"/>
</dbReference>
<keyword evidence="4" id="KW-0630">Potassium</keyword>
<evidence type="ECO:0000256" key="1">
    <source>
        <dbReference type="ARBA" id="ARBA00004141"/>
    </source>
</evidence>
<feature type="transmembrane region" description="Helical" evidence="8">
    <location>
        <begin position="59"/>
        <end position="76"/>
    </location>
</feature>
<feature type="transmembrane region" description="Helical" evidence="8">
    <location>
        <begin position="461"/>
        <end position="480"/>
    </location>
</feature>
<evidence type="ECO:0000259" key="9">
    <source>
        <dbReference type="PROSITE" id="PS51202"/>
    </source>
</evidence>
<feature type="domain" description="RCK C-terminal" evidence="9">
    <location>
        <begin position="661"/>
        <end position="745"/>
    </location>
</feature>
<keyword evidence="6 8" id="KW-1133">Transmembrane helix</keyword>
<reference evidence="10 11" key="1">
    <citation type="submission" date="2021-05" db="EMBL/GenBank/DDBJ databases">
        <title>A Polyphasic approach of four new species of the genus Ohtaekwangia: Ohtaekwangia histidinii sp. nov., Ohtaekwangia cretensis sp. nov., Ohtaekwangia indiensis sp. nov., Ohtaekwangia reichenbachii sp. nov. from diverse environment.</title>
        <authorList>
            <person name="Octaviana S."/>
        </authorList>
    </citation>
    <scope>NUCLEOTIDE SEQUENCE [LARGE SCALE GENOMIC DNA]</scope>
    <source>
        <strain evidence="10 11">PWU5</strain>
    </source>
</reference>
<feature type="domain" description="RCK C-terminal" evidence="9">
    <location>
        <begin position="572"/>
        <end position="656"/>
    </location>
</feature>
<dbReference type="InterPro" id="IPR036721">
    <property type="entry name" value="RCK_C_sf"/>
</dbReference>
<accession>A0AAP2DZY7</accession>
<dbReference type="Pfam" id="PF00999">
    <property type="entry name" value="Na_H_Exchanger"/>
    <property type="match status" value="1"/>
</dbReference>
<evidence type="ECO:0000313" key="11">
    <source>
        <dbReference type="Proteomes" id="UP001319080"/>
    </source>
</evidence>
<dbReference type="InterPro" id="IPR038770">
    <property type="entry name" value="Na+/solute_symporter_sf"/>
</dbReference>
<dbReference type="InterPro" id="IPR006153">
    <property type="entry name" value="Cation/H_exchanger_TM"/>
</dbReference>
<feature type="transmembrane region" description="Helical" evidence="8">
    <location>
        <begin position="418"/>
        <end position="441"/>
    </location>
</feature>
<feature type="transmembrane region" description="Helical" evidence="8">
    <location>
        <begin position="119"/>
        <end position="138"/>
    </location>
</feature>
<dbReference type="PROSITE" id="PS51202">
    <property type="entry name" value="RCK_C"/>
    <property type="match status" value="2"/>
</dbReference>
<dbReference type="RefSeq" id="WP_254085089.1">
    <property type="nucleotide sequence ID" value="NZ_JAHESE010000014.1"/>
</dbReference>
<name>A0AAP2DZY7_9BACT</name>
<dbReference type="EMBL" id="JAHESE010000014">
    <property type="protein sequence ID" value="MBT1709509.1"/>
    <property type="molecule type" value="Genomic_DNA"/>
</dbReference>
<feature type="transmembrane region" description="Helical" evidence="8">
    <location>
        <begin position="501"/>
        <end position="521"/>
    </location>
</feature>
<organism evidence="10 11">
    <name type="scientific">Dawidia cretensis</name>
    <dbReference type="NCBI Taxonomy" id="2782350"/>
    <lineage>
        <taxon>Bacteria</taxon>
        <taxon>Pseudomonadati</taxon>
        <taxon>Bacteroidota</taxon>
        <taxon>Cytophagia</taxon>
        <taxon>Cytophagales</taxon>
        <taxon>Chryseotaleaceae</taxon>
        <taxon>Dawidia</taxon>
    </lineage>
</organism>
<dbReference type="AlphaFoldDB" id="A0AAP2DZY7"/>
<dbReference type="PANTHER" id="PTHR42751">
    <property type="entry name" value="SODIUM/HYDROGEN EXCHANGER FAMILY/TRKA DOMAIN PROTEIN"/>
    <property type="match status" value="1"/>
</dbReference>
<proteinExistence type="inferred from homology"/>
<keyword evidence="4" id="KW-0633">Potassium transport</keyword>
<evidence type="ECO:0000256" key="4">
    <source>
        <dbReference type="ARBA" id="ARBA00022538"/>
    </source>
</evidence>
<dbReference type="Gene3D" id="3.30.70.1450">
    <property type="entry name" value="Regulator of K+ conductance, C-terminal domain"/>
    <property type="match status" value="2"/>
</dbReference>
<feature type="transmembrane region" description="Helical" evidence="8">
    <location>
        <begin position="188"/>
        <end position="210"/>
    </location>
</feature>
<dbReference type="Pfam" id="PF02080">
    <property type="entry name" value="TrkA_C"/>
    <property type="match status" value="2"/>
</dbReference>
<keyword evidence="4" id="KW-0406">Ion transport</keyword>
<evidence type="ECO:0000256" key="3">
    <source>
        <dbReference type="ARBA" id="ARBA00022448"/>
    </source>
</evidence>
<comment type="caution">
    <text evidence="10">The sequence shown here is derived from an EMBL/GenBank/DDBJ whole genome shotgun (WGS) entry which is preliminary data.</text>
</comment>
<feature type="transmembrane region" description="Helical" evidence="8">
    <location>
        <begin position="32"/>
        <end position="53"/>
    </location>
</feature>
<evidence type="ECO:0000256" key="5">
    <source>
        <dbReference type="ARBA" id="ARBA00022692"/>
    </source>
</evidence>
<keyword evidence="7 8" id="KW-0472">Membrane</keyword>
<sequence>MTHLPQLITDLGLILAVAGITTLLFKKIRQPTVLGYILAGLLVGPYVSLLPTVADAEGIQVWSEIGVIFLLFSLGLEFSFKKLVAVGGSASITAITEIAIMIFVGFVTGKLLGWTTMDSIFLGALLSMSSTTIILRAFDELGVKSKKYATLVFGILIVEDLVAILLLVLLSTIAVSQQFAGAELGMQLLKLIFFLILWFLAGIFFIPTFLKRTRNLMSDENMLIVSIGLCLLMVILAVTVGFSAALGAFIMGSILAETTQAERIEHLVRPVKDLFAAVFFVSVGMMINPQVLIDYAIPVLVVTFITIFGKLISTTIGAIISGQSLKHSVQAGMSLAQIGEFSFIIASLGISLKVTSNFLYPIAVAASAVTTFTTPYFIQKSESVYMLLERMLPARWVNGINRYSSSTQQLSASSDWKLLLRAYTLNIVIHTVLAIGLIVLSQRYLFPFISTRIANSPQDKIITVAITLIAMILPIWTIAVRRIEREAYAHLWLNRKLNRGPLIMLEIVRVAVAVALVGFLLDRYFSTPVVIIVGFAVTILVVLVFSRKLQQFYDRVEKRFLVNLNEREAQQKRRPEIAPWDAHLAEFEVPAESPLIGNTLQELSLRENYGINIGLIERGNITILTPDRYERLYPGDRVSVIGTDEQLTKVKGLFEESINGRNEEEAAKNEIMLLNITLQKDTCLIGQSIRSTGIREQAKALIVGIERNGNRMLNPDSTAVLEEGDVLWIAGNKKRIKDFLKAQKLPVKKPTEKENQ</sequence>
<feature type="transmembrane region" description="Helical" evidence="8">
    <location>
        <begin position="6"/>
        <end position="25"/>
    </location>
</feature>
<protein>
    <submittedName>
        <fullName evidence="10">Cation:proton antiporter</fullName>
    </submittedName>
</protein>
<gene>
    <name evidence="10" type="ORF">KK062_14805</name>
</gene>
<feature type="transmembrane region" description="Helical" evidence="8">
    <location>
        <begin position="527"/>
        <end position="545"/>
    </location>
</feature>
<evidence type="ECO:0000256" key="2">
    <source>
        <dbReference type="ARBA" id="ARBA00005551"/>
    </source>
</evidence>